<evidence type="ECO:0000313" key="2">
    <source>
        <dbReference type="EMBL" id="OLZ43068.1"/>
    </source>
</evidence>
<evidence type="ECO:0000313" key="3">
    <source>
        <dbReference type="Proteomes" id="UP000187486"/>
    </source>
</evidence>
<dbReference type="InterPro" id="IPR006827">
    <property type="entry name" value="Lant_deHydtase_N"/>
</dbReference>
<evidence type="ECO:0000259" key="1">
    <source>
        <dbReference type="Pfam" id="PF04738"/>
    </source>
</evidence>
<name>A0A1R0KDN9_9PSEU</name>
<comment type="caution">
    <text evidence="2">The sequence shown here is derived from an EMBL/GenBank/DDBJ whole genome shotgun (WGS) entry which is preliminary data.</text>
</comment>
<dbReference type="AlphaFoldDB" id="A0A1R0KDN9"/>
<proteinExistence type="predicted"/>
<dbReference type="RefSeq" id="WP_076168859.1">
    <property type="nucleotide sequence ID" value="NZ_JBEZVB010000016.1"/>
</dbReference>
<dbReference type="OrthoDB" id="8428173at2"/>
<dbReference type="Pfam" id="PF04738">
    <property type="entry name" value="Lant_dehydr_N"/>
    <property type="match status" value="1"/>
</dbReference>
<accession>A0A1R0KDN9</accession>
<gene>
    <name evidence="2" type="ORF">BS329_40780</name>
</gene>
<keyword evidence="3" id="KW-1185">Reference proteome</keyword>
<protein>
    <submittedName>
        <fullName evidence="2">Lantibiotic dehydratase</fullName>
    </submittedName>
</protein>
<dbReference type="Proteomes" id="UP000187486">
    <property type="component" value="Unassembled WGS sequence"/>
</dbReference>
<feature type="domain" description="Lantibiotic dehydratase N-terminal" evidence="1">
    <location>
        <begin position="80"/>
        <end position="714"/>
    </location>
</feature>
<dbReference type="STRING" id="76021.BS329_40780"/>
<dbReference type="EMBL" id="MQUQ01000041">
    <property type="protein sequence ID" value="OLZ43068.1"/>
    <property type="molecule type" value="Genomic_DNA"/>
</dbReference>
<reference evidence="2 3" key="1">
    <citation type="submission" date="2016-01" db="EMBL/GenBank/DDBJ databases">
        <title>Amycolatopsis coloradensis genome sequencing and assembly.</title>
        <authorList>
            <person name="Mayilraj S."/>
        </authorList>
    </citation>
    <scope>NUCLEOTIDE SEQUENCE [LARGE SCALE GENOMIC DNA]</scope>
    <source>
        <strain evidence="2 3">DSM 44225</strain>
    </source>
</reference>
<organism evidence="2 3">
    <name type="scientific">Amycolatopsis coloradensis</name>
    <dbReference type="NCBI Taxonomy" id="76021"/>
    <lineage>
        <taxon>Bacteria</taxon>
        <taxon>Bacillati</taxon>
        <taxon>Actinomycetota</taxon>
        <taxon>Actinomycetes</taxon>
        <taxon>Pseudonocardiales</taxon>
        <taxon>Pseudonocardiaceae</taxon>
        <taxon>Amycolatopsis</taxon>
    </lineage>
</organism>
<sequence length="767" mass="85705">MSDEVLLSGGEWRLWREFALRGPGFPASGVLRLAPFGLAEAADGFAEDARLTGPEWLAFEERFADAMVGNVKELQEIAALPAFQAAVAWQNPALLQRGIGLFLAWDPSAEGRTSKRREREELVAHYWQRFCVKNDTIGFFGPVGWGRWDESVDGMAVEPGSGLVAESNVYFSSWAVDAVALTVGADPRLRAWIAPRRVSFVRVTGDSVRMPGRPPQRIQPLESEILGRCDGIRRPVEIAAGLDHEVAEDEVLSILDELVRRRLIVWRLEVPTCAHPEHYLRTVLDRIADPDLRRDALSKVAVLERGRDRIQAAGNDAGALSAAFTELETEFEALTQVAGQRAKGTRTAPCRALIYADCRRSATVRIGTAIRDELTPLSLCLTAARWMTGRFAHVVGSRVRQAYERLRDRDGSVDLASLWMECLPAPHGESIADIDRIQRELRDRWARILDVPEGARRVRLSSVDIADRVREEFGETGPSWPQARYISPDVLVVADDAAEVARGNFELVLGELHVAMNTSSTSLWVMQHPDADRLLAETATDFPGPRLLPMLPKEQPPRWSARSRISLDRPEDYYVALVDHTVDPERGRTVLSADVLVEEQGDGLVAVLPDRAEFDVLDVFSNAMTNRVMDRFTLRSLTAHSPRVTVDRLVVARESWSIAVGEMAFVSEKSEARRFVLGRRWRDGLGLPRFVFVVAPGEPRPFYVDFDAPVYVNIFAKAVRRLARRDPGGRLVITEMLPSPEQVWLTDDEGGRYTSELRFVAVDQSAR</sequence>